<dbReference type="FunFam" id="1.10.3720.10:FF:000003">
    <property type="entry name" value="Aliphatic sulfonate ABC transporter permease"/>
    <property type="match status" value="1"/>
</dbReference>
<dbReference type="InterPro" id="IPR000515">
    <property type="entry name" value="MetI-like"/>
</dbReference>
<evidence type="ECO:0000259" key="10">
    <source>
        <dbReference type="PROSITE" id="PS50928"/>
    </source>
</evidence>
<keyword evidence="3 9" id="KW-0813">Transport</keyword>
<keyword evidence="12" id="KW-1185">Reference proteome</keyword>
<comment type="subcellular location">
    <subcellularLocation>
        <location evidence="1 9">Cell membrane</location>
        <topology evidence="1 9">Multi-pass membrane protein</topology>
    </subcellularLocation>
</comment>
<gene>
    <name evidence="11" type="ORF">HBA54_20085</name>
</gene>
<reference evidence="11" key="1">
    <citation type="submission" date="2020-03" db="EMBL/GenBank/DDBJ databases">
        <title>Genome of Pelagibius litoralis DSM 21314T.</title>
        <authorList>
            <person name="Wang G."/>
        </authorList>
    </citation>
    <scope>NUCLEOTIDE SEQUENCE</scope>
    <source>
        <strain evidence="11">DSM 21314</strain>
    </source>
</reference>
<comment type="similarity">
    <text evidence="2 9">Belongs to the binding-protein-dependent transport system permease family.</text>
</comment>
<dbReference type="EMBL" id="JAAQPH010000017">
    <property type="protein sequence ID" value="NIA70904.1"/>
    <property type="molecule type" value="Genomic_DNA"/>
</dbReference>
<feature type="transmembrane region" description="Helical" evidence="9">
    <location>
        <begin position="103"/>
        <end position="125"/>
    </location>
</feature>
<dbReference type="PROSITE" id="PS50928">
    <property type="entry name" value="ABC_TM1"/>
    <property type="match status" value="1"/>
</dbReference>
<dbReference type="Pfam" id="PF00528">
    <property type="entry name" value="BPD_transp_1"/>
    <property type="match status" value="1"/>
</dbReference>
<sequence length="256" mass="27011">MRFRGGGFAPGQRRGPALLVFAALIAFWQGGSSLGWINPLFLPSPWNIAEALYAVAASGELWRHFTASLGRILGGWALGTLAGLALGTAMGLFTLARSIGLPLVSAIFPVPKIALLPLFILWFGIGEPSKLATIALGVFFPTAINCYSGIDGVARNLIRMAQSFDLPPRDIVRKVVLPGAMPTIIAGFRISSSVALILVVAAEMIGAEYGLGAFVLQAGHLMATDQLLAGVVCLSILGLLFGTAISALEKNLLRWR</sequence>
<keyword evidence="7 9" id="KW-0472">Membrane</keyword>
<dbReference type="SUPFAM" id="SSF161098">
    <property type="entry name" value="MetI-like"/>
    <property type="match status" value="1"/>
</dbReference>
<evidence type="ECO:0000256" key="6">
    <source>
        <dbReference type="ARBA" id="ARBA00022989"/>
    </source>
</evidence>
<protein>
    <submittedName>
        <fullName evidence="11">ABC transporter permease</fullName>
    </submittedName>
</protein>
<dbReference type="GO" id="GO:0005886">
    <property type="term" value="C:plasma membrane"/>
    <property type="evidence" value="ECO:0007669"/>
    <property type="project" value="UniProtKB-SubCell"/>
</dbReference>
<dbReference type="CDD" id="cd06261">
    <property type="entry name" value="TM_PBP2"/>
    <property type="match status" value="1"/>
</dbReference>
<comment type="function">
    <text evidence="8">Probably part of an ABC transporter complex. Probably responsible for the translocation of the substrate across the membrane.</text>
</comment>
<feature type="transmembrane region" description="Helical" evidence="9">
    <location>
        <begin position="72"/>
        <end position="96"/>
    </location>
</feature>
<evidence type="ECO:0000256" key="4">
    <source>
        <dbReference type="ARBA" id="ARBA00022475"/>
    </source>
</evidence>
<evidence type="ECO:0000256" key="7">
    <source>
        <dbReference type="ARBA" id="ARBA00023136"/>
    </source>
</evidence>
<evidence type="ECO:0000256" key="1">
    <source>
        <dbReference type="ARBA" id="ARBA00004651"/>
    </source>
</evidence>
<organism evidence="11 12">
    <name type="scientific">Pelagibius litoralis</name>
    <dbReference type="NCBI Taxonomy" id="374515"/>
    <lineage>
        <taxon>Bacteria</taxon>
        <taxon>Pseudomonadati</taxon>
        <taxon>Pseudomonadota</taxon>
        <taxon>Alphaproteobacteria</taxon>
        <taxon>Rhodospirillales</taxon>
        <taxon>Rhodovibrionaceae</taxon>
        <taxon>Pelagibius</taxon>
    </lineage>
</organism>
<evidence type="ECO:0000256" key="3">
    <source>
        <dbReference type="ARBA" id="ARBA00022448"/>
    </source>
</evidence>
<dbReference type="Proteomes" id="UP000761264">
    <property type="component" value="Unassembled WGS sequence"/>
</dbReference>
<evidence type="ECO:0000256" key="2">
    <source>
        <dbReference type="ARBA" id="ARBA00009306"/>
    </source>
</evidence>
<feature type="domain" description="ABC transmembrane type-1" evidence="10">
    <location>
        <begin position="65"/>
        <end position="249"/>
    </location>
</feature>
<evidence type="ECO:0000256" key="8">
    <source>
        <dbReference type="ARBA" id="ARBA00056719"/>
    </source>
</evidence>
<evidence type="ECO:0000313" key="12">
    <source>
        <dbReference type="Proteomes" id="UP000761264"/>
    </source>
</evidence>
<keyword evidence="5 9" id="KW-0812">Transmembrane</keyword>
<feature type="transmembrane region" description="Helical" evidence="9">
    <location>
        <begin position="194"/>
        <end position="215"/>
    </location>
</feature>
<feature type="transmembrane region" description="Helical" evidence="9">
    <location>
        <begin position="131"/>
        <end position="150"/>
    </location>
</feature>
<dbReference type="Gene3D" id="1.10.3720.10">
    <property type="entry name" value="MetI-like"/>
    <property type="match status" value="1"/>
</dbReference>
<evidence type="ECO:0000256" key="5">
    <source>
        <dbReference type="ARBA" id="ARBA00022692"/>
    </source>
</evidence>
<evidence type="ECO:0000313" key="11">
    <source>
        <dbReference type="EMBL" id="NIA70904.1"/>
    </source>
</evidence>
<comment type="caution">
    <text evidence="11">The sequence shown here is derived from an EMBL/GenBank/DDBJ whole genome shotgun (WGS) entry which is preliminary data.</text>
</comment>
<keyword evidence="4" id="KW-1003">Cell membrane</keyword>
<dbReference type="PANTHER" id="PTHR30151">
    <property type="entry name" value="ALKANE SULFONATE ABC TRANSPORTER-RELATED, MEMBRANE SUBUNIT"/>
    <property type="match status" value="1"/>
</dbReference>
<accession>A0A967KCJ5</accession>
<dbReference type="AlphaFoldDB" id="A0A967KCJ5"/>
<evidence type="ECO:0000256" key="9">
    <source>
        <dbReference type="RuleBase" id="RU363032"/>
    </source>
</evidence>
<proteinExistence type="inferred from homology"/>
<dbReference type="InterPro" id="IPR035906">
    <property type="entry name" value="MetI-like_sf"/>
</dbReference>
<dbReference type="PANTHER" id="PTHR30151:SF38">
    <property type="entry name" value="ALIPHATIC SULFONATES TRANSPORT PERMEASE PROTEIN SSUC-RELATED"/>
    <property type="match status" value="1"/>
</dbReference>
<keyword evidence="6 9" id="KW-1133">Transmembrane helix</keyword>
<name>A0A967KCJ5_9PROT</name>
<feature type="transmembrane region" description="Helical" evidence="9">
    <location>
        <begin position="227"/>
        <end position="248"/>
    </location>
</feature>
<dbReference type="GO" id="GO:0042918">
    <property type="term" value="P:alkanesulfonate transmembrane transport"/>
    <property type="evidence" value="ECO:0007669"/>
    <property type="project" value="UniProtKB-ARBA"/>
</dbReference>